<evidence type="ECO:0000313" key="5">
    <source>
        <dbReference type="EMBL" id="CAF4406297.1"/>
    </source>
</evidence>
<dbReference type="EMBL" id="CAJNYT010000430">
    <property type="protein sequence ID" value="CAF3348877.1"/>
    <property type="molecule type" value="Genomic_DNA"/>
</dbReference>
<feature type="domain" description="Dynamin N-terminal" evidence="1">
    <location>
        <begin position="39"/>
        <end position="188"/>
    </location>
</feature>
<protein>
    <recommendedName>
        <fullName evidence="1">Dynamin N-terminal domain-containing protein</fullName>
    </recommendedName>
</protein>
<dbReference type="GO" id="GO:0016020">
    <property type="term" value="C:membrane"/>
    <property type="evidence" value="ECO:0007669"/>
    <property type="project" value="TreeGrafter"/>
</dbReference>
<dbReference type="EMBL" id="CAJOBP010001535">
    <property type="protein sequence ID" value="CAF4291904.1"/>
    <property type="molecule type" value="Genomic_DNA"/>
</dbReference>
<dbReference type="Proteomes" id="UP000663848">
    <property type="component" value="Unassembled WGS sequence"/>
</dbReference>
<proteinExistence type="predicted"/>
<evidence type="ECO:0000313" key="6">
    <source>
        <dbReference type="EMBL" id="CAF4630133.1"/>
    </source>
</evidence>
<dbReference type="EMBL" id="CAJOBO010001750">
    <property type="protein sequence ID" value="CAF4406297.1"/>
    <property type="molecule type" value="Genomic_DNA"/>
</dbReference>
<evidence type="ECO:0000313" key="7">
    <source>
        <dbReference type="Proteomes" id="UP000663825"/>
    </source>
</evidence>
<sequence>MESASGSDSPFMSKMAFVAYRKLREIADKYRLQLDPPRIVFVGETSTGKSMLVQNFLGFPCTFSQSGVATRCPVSYQLHYKEDATEHRVINPSGLRTNALAARLHNHMQSVEQESKFSTDAYQIELESNAYPDLEILDVPGLICGSGNTEERNAVEKITEFYVRDPSFVIVLLIEANQDRANSYGARIVDDLCMGNLNKGSGKPPRLDYKNSMLTIQTKFDLFMNDHANGAHANKDIQERLDIFKETYFVSMIYDARVMTDEPFESNVQYMRDLPQCESDLVDQWITEKINKNAKKLPTYYPEFNSESYRHLIGINVVREKIRNRWLQAFKRALPALKLKLVQLIGNAENEYQQALLDYTKSNPTQVRLSYLGFINEYRRKLALYATYKSEIEMYFPHNLHGTNYKEVENGFMLNWPRRKRLEWRAHLTTQAMQQCAEAENAQDRSLHNLLDCKLVGSSHFDRLQKVFAYMVLTFKHEQLTADEITTIESLLYGGLSCSANTEKLMRDTMHRLLRKTFAVGITWLTQMYSYLLDTFLKAIIEHLLSQKQFNYLKEHVPFLIIVELDYHRRVRTMMRKAIHAVRDARFAYSAYAHYDLTSWLKKLTFRLPVEIPHHFYSEEIRDVYVKNEDQSSRTFRNVEEYRLATIGEIFAKVNPPQILSAIFGSESYLPSKRDQKSGSYHPSARRTIDELYMSTCSRLLYDVSAQFNAHVVIGINNFHHIEPYSSQSIAHILASMTDTAIARLASIDLDNVGRRLDYWRDQIVDLTAASVLLEGVTQQLHDDGRNWDIEIQRMERRAQHRATAVREQLDHRRRLLNPFGRIPGTNISSNSQDEQADACYVQADDVEDEDMCVLLNCSGASMCESHLQNMYQRDDQEDLEAGLLEGDTLEQDALYPYTSNIGEIPAGNMVETNYYEADS</sequence>
<dbReference type="PANTHER" id="PTHR11566:SF169">
    <property type="entry name" value="DYNAMIN-LIKE PROTEIN C"/>
    <property type="match status" value="1"/>
</dbReference>
<dbReference type="EMBL" id="CAJOBR010001714">
    <property type="protein sequence ID" value="CAF4630133.1"/>
    <property type="molecule type" value="Genomic_DNA"/>
</dbReference>
<dbReference type="Pfam" id="PF00350">
    <property type="entry name" value="Dynamin_N"/>
    <property type="match status" value="1"/>
</dbReference>
<keyword evidence="8" id="KW-1185">Reference proteome</keyword>
<dbReference type="OrthoDB" id="10003783at2759"/>
<dbReference type="Proteomes" id="UP000663851">
    <property type="component" value="Unassembled WGS sequence"/>
</dbReference>
<gene>
    <name evidence="3" type="ORF">GRG538_LOCUS5334</name>
    <name evidence="5" type="ORF">HFQ381_LOCUS20458</name>
    <name evidence="6" type="ORF">QYT958_LOCUS13426</name>
    <name evidence="2" type="ORF">TIS948_LOCUS21103</name>
    <name evidence="4" type="ORF">UJA718_LOCUS12070</name>
</gene>
<dbReference type="SUPFAM" id="SSF52540">
    <property type="entry name" value="P-loop containing nucleoside triphosphate hydrolases"/>
    <property type="match status" value="1"/>
</dbReference>
<dbReference type="Proteomes" id="UP000663873">
    <property type="component" value="Unassembled WGS sequence"/>
</dbReference>
<dbReference type="Proteomes" id="UP000663872">
    <property type="component" value="Unassembled WGS sequence"/>
</dbReference>
<evidence type="ECO:0000313" key="8">
    <source>
        <dbReference type="Proteomes" id="UP000663873"/>
    </source>
</evidence>
<dbReference type="PRINTS" id="PR00195">
    <property type="entry name" value="DYNAMIN"/>
</dbReference>
<dbReference type="InterPro" id="IPR027417">
    <property type="entry name" value="P-loop_NTPase"/>
</dbReference>
<evidence type="ECO:0000313" key="3">
    <source>
        <dbReference type="EMBL" id="CAF3348877.1"/>
    </source>
</evidence>
<dbReference type="Gene3D" id="3.40.50.300">
    <property type="entry name" value="P-loop containing nucleotide triphosphate hydrolases"/>
    <property type="match status" value="1"/>
</dbReference>
<accession>A0A817UJV2</accession>
<dbReference type="InterPro" id="IPR022812">
    <property type="entry name" value="Dynamin"/>
</dbReference>
<dbReference type="Proteomes" id="UP000663825">
    <property type="component" value="Unassembled WGS sequence"/>
</dbReference>
<dbReference type="GO" id="GO:0005737">
    <property type="term" value="C:cytoplasm"/>
    <property type="evidence" value="ECO:0007669"/>
    <property type="project" value="TreeGrafter"/>
</dbReference>
<comment type="caution">
    <text evidence="2">The sequence shown here is derived from an EMBL/GenBank/DDBJ whole genome shotgun (WGS) entry which is preliminary data.</text>
</comment>
<evidence type="ECO:0000259" key="1">
    <source>
        <dbReference type="Pfam" id="PF00350"/>
    </source>
</evidence>
<dbReference type="PANTHER" id="PTHR11566">
    <property type="entry name" value="DYNAMIN"/>
    <property type="match status" value="1"/>
</dbReference>
<name>A0A817UJV2_9BILA</name>
<dbReference type="AlphaFoldDB" id="A0A817UJV2"/>
<dbReference type="EMBL" id="CAJNXB010003641">
    <property type="protein sequence ID" value="CAF3329279.1"/>
    <property type="molecule type" value="Genomic_DNA"/>
</dbReference>
<dbReference type="GO" id="GO:0005874">
    <property type="term" value="C:microtubule"/>
    <property type="evidence" value="ECO:0007669"/>
    <property type="project" value="TreeGrafter"/>
</dbReference>
<reference evidence="2" key="1">
    <citation type="submission" date="2021-02" db="EMBL/GenBank/DDBJ databases">
        <authorList>
            <person name="Nowell W R."/>
        </authorList>
    </citation>
    <scope>NUCLEOTIDE SEQUENCE</scope>
</reference>
<dbReference type="InterPro" id="IPR045063">
    <property type="entry name" value="Dynamin_N"/>
</dbReference>
<evidence type="ECO:0000313" key="2">
    <source>
        <dbReference type="EMBL" id="CAF3329279.1"/>
    </source>
</evidence>
<dbReference type="GO" id="GO:0003924">
    <property type="term" value="F:GTPase activity"/>
    <property type="evidence" value="ECO:0007669"/>
    <property type="project" value="TreeGrafter"/>
</dbReference>
<dbReference type="GO" id="GO:0008017">
    <property type="term" value="F:microtubule binding"/>
    <property type="evidence" value="ECO:0007669"/>
    <property type="project" value="TreeGrafter"/>
</dbReference>
<organism evidence="2 7">
    <name type="scientific">Rotaria socialis</name>
    <dbReference type="NCBI Taxonomy" id="392032"/>
    <lineage>
        <taxon>Eukaryota</taxon>
        <taxon>Metazoa</taxon>
        <taxon>Spiralia</taxon>
        <taxon>Gnathifera</taxon>
        <taxon>Rotifera</taxon>
        <taxon>Eurotatoria</taxon>
        <taxon>Bdelloidea</taxon>
        <taxon>Philodinida</taxon>
        <taxon>Philodinidae</taxon>
        <taxon>Rotaria</taxon>
    </lineage>
</organism>
<evidence type="ECO:0000313" key="4">
    <source>
        <dbReference type="EMBL" id="CAF4291904.1"/>
    </source>
</evidence>